<dbReference type="EMBL" id="PGOL01007115">
    <property type="protein sequence ID" value="PKI33031.1"/>
    <property type="molecule type" value="Genomic_DNA"/>
</dbReference>
<accession>A0A2I0HMZ3</accession>
<dbReference type="AlphaFoldDB" id="A0A2I0HMZ3"/>
<protein>
    <submittedName>
        <fullName evidence="2">Uncharacterized protein</fullName>
    </submittedName>
</protein>
<feature type="region of interest" description="Disordered" evidence="1">
    <location>
        <begin position="894"/>
        <end position="932"/>
    </location>
</feature>
<dbReference type="Proteomes" id="UP000233551">
    <property type="component" value="Unassembled WGS sequence"/>
</dbReference>
<feature type="region of interest" description="Disordered" evidence="1">
    <location>
        <begin position="698"/>
        <end position="718"/>
    </location>
</feature>
<proteinExistence type="predicted"/>
<comment type="caution">
    <text evidence="2">The sequence shown here is derived from an EMBL/GenBank/DDBJ whole genome shotgun (WGS) entry which is preliminary data.</text>
</comment>
<evidence type="ECO:0000313" key="2">
    <source>
        <dbReference type="EMBL" id="PKI33031.1"/>
    </source>
</evidence>
<feature type="compositionally biased region" description="Acidic residues" evidence="1">
    <location>
        <begin position="489"/>
        <end position="518"/>
    </location>
</feature>
<feature type="region of interest" description="Disordered" evidence="1">
    <location>
        <begin position="489"/>
        <end position="519"/>
    </location>
</feature>
<evidence type="ECO:0000313" key="3">
    <source>
        <dbReference type="Proteomes" id="UP000233551"/>
    </source>
</evidence>
<feature type="compositionally biased region" description="Polar residues" evidence="1">
    <location>
        <begin position="39"/>
        <end position="51"/>
    </location>
</feature>
<organism evidence="2 3">
    <name type="scientific">Punica granatum</name>
    <name type="common">Pomegranate</name>
    <dbReference type="NCBI Taxonomy" id="22663"/>
    <lineage>
        <taxon>Eukaryota</taxon>
        <taxon>Viridiplantae</taxon>
        <taxon>Streptophyta</taxon>
        <taxon>Embryophyta</taxon>
        <taxon>Tracheophyta</taxon>
        <taxon>Spermatophyta</taxon>
        <taxon>Magnoliopsida</taxon>
        <taxon>eudicotyledons</taxon>
        <taxon>Gunneridae</taxon>
        <taxon>Pentapetalae</taxon>
        <taxon>rosids</taxon>
        <taxon>malvids</taxon>
        <taxon>Myrtales</taxon>
        <taxon>Lythraceae</taxon>
        <taxon>Punica</taxon>
    </lineage>
</organism>
<feature type="compositionally biased region" description="Acidic residues" evidence="1">
    <location>
        <begin position="897"/>
        <end position="924"/>
    </location>
</feature>
<gene>
    <name evidence="2" type="ORF">CRG98_046573</name>
</gene>
<feature type="compositionally biased region" description="Polar residues" evidence="1">
    <location>
        <begin position="60"/>
        <end position="81"/>
    </location>
</feature>
<sequence length="1061" mass="119228">MDPYYEQRLRDEVIYLHSLWHQGLPRNPNPVPVPPITQPHFSLQHCSSSPNPHGRRRKSSNPLQFSNPTPFKRVSSFSRNKNGMAGNDGSLTAAAEPSGGGAEWPVPVPKVDPSSGFSEWARHKPEASRTLPTAEEAAQLAVLQMQQRVSDSFRELLARTAGSDSEEAAEVDDDVAEDGSLEDTEEYKFFLDVFVRDRELRNYYEKNSASGDFCCFVCGGDRKQWKKKTKSCEGLLQHAMSIAKTNRRRAHRALGLVICKVFGWDVDRLPAILVKGEPLSRSLASSGDLEKCETTESSEVREKVSAADTSGLLQCKSKETLDVKKDDASAVALQNFQLDNVEVAGNDKTVSRVTDNSVKNVNINLENGERERDKLLTTDRRPMKFQFSGKLLQRSLLCQKSIENLEKGNQDMGVNKEELTDKMDDIPSGGEWPSRKVTTSPDSAVRKWPNWPSDFSNISVSAEEVARIAAEQRVLEACRDFFRHEYGPEFDCDEKDEDDGMTDEEGGEGGGEEGEGESEESKFFMKLFMEDSTLRNYYEKCYGDGDFLCLVCAGLGKKTWRRFKGCTGLLHHSNTIWKTKKKAHRAYARNVCKVLGWDINKLPQIVRISEPLTSSLVDSTIMPDSVPLCTSGSEWQREDIRDGTDPAQSEWSSLKIPSDLVGDSVSAGEKERLAAELNVLESCRDFFHCKYGPEYNEEEDQWDWMDEEEEEEEDEDEDELIDRESEEFNFFVKLFTENANLRSYYENSHGDGDFLCLVCGSVRKKAWRRFKGCIGLLQHSNTIWKVRKKAHRAYAGAVCKVLGWDMEGLPRIVSISKTLGQSLSNSASIQDSAPLLASGAEWPCEDIIDGPNAPASEWPSPKLSSESVSAEEKEKLAAEQKVLEACRNFFRGKYGPELDEDGDDEDEEDELTDEEDIEADTGEDTMDRNPGNSEEFKFFVKLFTEDEKLRSFYENNHSSGGFCCLVCAAVDKKAWKRFKGCVGLLNHTNTVLETKIKAHRAYSRAVCRVLGWDIEQLPRIVCVSEPLSRSLAKSNAVQGEAKVKDHRSPSVSENPEPKENP</sequence>
<feature type="region of interest" description="Disordered" evidence="1">
    <location>
        <begin position="30"/>
        <end position="131"/>
    </location>
</feature>
<feature type="region of interest" description="Disordered" evidence="1">
    <location>
        <begin position="421"/>
        <end position="445"/>
    </location>
</feature>
<feature type="region of interest" description="Disordered" evidence="1">
    <location>
        <begin position="1033"/>
        <end position="1061"/>
    </location>
</feature>
<keyword evidence="3" id="KW-1185">Reference proteome</keyword>
<name>A0A2I0HMZ3_PUNGR</name>
<evidence type="ECO:0000256" key="1">
    <source>
        <dbReference type="SAM" id="MobiDB-lite"/>
    </source>
</evidence>
<feature type="region of interest" description="Disordered" evidence="1">
    <location>
        <begin position="846"/>
        <end position="871"/>
    </location>
</feature>
<reference evidence="2 3" key="1">
    <citation type="submission" date="2017-11" db="EMBL/GenBank/DDBJ databases">
        <title>De-novo sequencing of pomegranate (Punica granatum L.) genome.</title>
        <authorList>
            <person name="Akparov Z."/>
            <person name="Amiraslanov A."/>
            <person name="Hajiyeva S."/>
            <person name="Abbasov M."/>
            <person name="Kaur K."/>
            <person name="Hamwieh A."/>
            <person name="Solovyev V."/>
            <person name="Salamov A."/>
            <person name="Braich B."/>
            <person name="Kosarev P."/>
            <person name="Mahmoud A."/>
            <person name="Hajiyev E."/>
            <person name="Babayeva S."/>
            <person name="Izzatullayeva V."/>
            <person name="Mammadov A."/>
            <person name="Mammadov A."/>
            <person name="Sharifova S."/>
            <person name="Ojaghi J."/>
            <person name="Eynullazada K."/>
            <person name="Bayramov B."/>
            <person name="Abdulazimova A."/>
            <person name="Shahmuradov I."/>
        </authorList>
    </citation>
    <scope>NUCLEOTIDE SEQUENCE [LARGE SCALE GENOMIC DNA]</scope>
    <source>
        <strain evidence="3">cv. AG2017</strain>
        <tissue evidence="2">Leaf</tissue>
    </source>
</reference>
<dbReference type="PANTHER" id="PTHR34546:SF3">
    <property type="entry name" value="OS06G0153600 PROTEIN"/>
    <property type="match status" value="1"/>
</dbReference>
<dbReference type="PANTHER" id="PTHR34546">
    <property type="entry name" value="OS06G0153600 PROTEIN"/>
    <property type="match status" value="1"/>
</dbReference>